<dbReference type="AlphaFoldDB" id="A0A6C0BUB0"/>
<name>A0A6C0BUB0_9ZZZZ</name>
<organism evidence="1">
    <name type="scientific">viral metagenome</name>
    <dbReference type="NCBI Taxonomy" id="1070528"/>
    <lineage>
        <taxon>unclassified sequences</taxon>
        <taxon>metagenomes</taxon>
        <taxon>organismal metagenomes</taxon>
    </lineage>
</organism>
<sequence length="284" mass="33564">MSIRGGGIVNSNACGLGNKLFQFVTMLTYADLHNLHLRGGVPKKFLKYIYFDSQKIAHISNLNTNLPVKNIGSGHYDNEDNLKYDGHYNYETKDFLQHSKFLNDNYNRIIKYVIMEEQKKFIPSIDFTVNDNDIICFVRLGEIMYKGENNPSSEGIHPNYYLNVLKMKNFNKVYFRIHPFDDKRINKYMSYFDQYKDKIVMLSAPNDTFDFHIVKHFKNIAISNSTFNWWSIYILDDLENKTVYTPKYFGHKGYKKEKHGIHVKDLWNIRNCTIPIEHDFISMD</sequence>
<reference evidence="1" key="1">
    <citation type="journal article" date="2020" name="Nature">
        <title>Giant virus diversity and host interactions through global metagenomics.</title>
        <authorList>
            <person name="Schulz F."/>
            <person name="Roux S."/>
            <person name="Paez-Espino D."/>
            <person name="Jungbluth S."/>
            <person name="Walsh D.A."/>
            <person name="Denef V.J."/>
            <person name="McMahon K.D."/>
            <person name="Konstantinidis K.T."/>
            <person name="Eloe-Fadrosh E.A."/>
            <person name="Kyrpides N.C."/>
            <person name="Woyke T."/>
        </authorList>
    </citation>
    <scope>NUCLEOTIDE SEQUENCE</scope>
    <source>
        <strain evidence="1">GVMAG-M-3300018428-16</strain>
    </source>
</reference>
<protein>
    <recommendedName>
        <fullName evidence="2">Glycosyl transferase family 11</fullName>
    </recommendedName>
</protein>
<dbReference type="EMBL" id="MN739236">
    <property type="protein sequence ID" value="QHS94998.1"/>
    <property type="molecule type" value="Genomic_DNA"/>
</dbReference>
<evidence type="ECO:0008006" key="2">
    <source>
        <dbReference type="Google" id="ProtNLM"/>
    </source>
</evidence>
<evidence type="ECO:0000313" key="1">
    <source>
        <dbReference type="EMBL" id="QHS94998.1"/>
    </source>
</evidence>
<accession>A0A6C0BUB0</accession>
<proteinExistence type="predicted"/>